<evidence type="ECO:0000313" key="3">
    <source>
        <dbReference type="EMBL" id="KAG6520363.1"/>
    </source>
</evidence>
<dbReference type="PANTHER" id="PTHR45751:SF29">
    <property type="entry name" value="E3 UBIQUITIN-PROTEIN LIGASE RGLG2"/>
    <property type="match status" value="1"/>
</dbReference>
<dbReference type="InterPro" id="IPR010734">
    <property type="entry name" value="Copine_C"/>
</dbReference>
<organism evidence="3 4">
    <name type="scientific">Zingiber officinale</name>
    <name type="common">Ginger</name>
    <name type="synonym">Amomum zingiber</name>
    <dbReference type="NCBI Taxonomy" id="94328"/>
    <lineage>
        <taxon>Eukaryota</taxon>
        <taxon>Viridiplantae</taxon>
        <taxon>Streptophyta</taxon>
        <taxon>Embryophyta</taxon>
        <taxon>Tracheophyta</taxon>
        <taxon>Spermatophyta</taxon>
        <taxon>Magnoliopsida</taxon>
        <taxon>Liliopsida</taxon>
        <taxon>Zingiberales</taxon>
        <taxon>Zingiberaceae</taxon>
        <taxon>Zingiber</taxon>
    </lineage>
</organism>
<dbReference type="GO" id="GO:0005634">
    <property type="term" value="C:nucleus"/>
    <property type="evidence" value="ECO:0007669"/>
    <property type="project" value="TreeGrafter"/>
</dbReference>
<sequence>MGGGSSRDSEARDWEYGSSYSPREAPDYSSYPPPATASAYSHPQPPSHGEPYHPQGGRPRIDRRDSEARDWEYGSSYSPREAPDYSSYPPPATASAYSHPQPPSHGEPYHPQGGRPRIDRSYLPPSLFYQIKVSAQVTEALSRAGLESSNLIVGIDFTKSNEWTGKVSFGRRSLHHIGDTPNPYEQAISILGRTLSRFDEDNLIPCFGFGDGKIFIP</sequence>
<proteinExistence type="predicted"/>
<accession>A0A8J5LIV3</accession>
<evidence type="ECO:0000256" key="1">
    <source>
        <dbReference type="SAM" id="MobiDB-lite"/>
    </source>
</evidence>
<dbReference type="Pfam" id="PF07002">
    <property type="entry name" value="Copine"/>
    <property type="match status" value="1"/>
</dbReference>
<dbReference type="EMBL" id="JACMSC010000005">
    <property type="protein sequence ID" value="KAG6520363.1"/>
    <property type="molecule type" value="Genomic_DNA"/>
</dbReference>
<reference evidence="3 4" key="1">
    <citation type="submission" date="2020-08" db="EMBL/GenBank/DDBJ databases">
        <title>Plant Genome Project.</title>
        <authorList>
            <person name="Zhang R.-G."/>
        </authorList>
    </citation>
    <scope>NUCLEOTIDE SEQUENCE [LARGE SCALE GENOMIC DNA]</scope>
    <source>
        <tissue evidence="3">Rhizome</tissue>
    </source>
</reference>
<dbReference type="GO" id="GO:0016567">
    <property type="term" value="P:protein ubiquitination"/>
    <property type="evidence" value="ECO:0007669"/>
    <property type="project" value="TreeGrafter"/>
</dbReference>
<comment type="caution">
    <text evidence="3">The sequence shown here is derived from an EMBL/GenBank/DDBJ whole genome shotgun (WGS) entry which is preliminary data.</text>
</comment>
<evidence type="ECO:0000313" key="4">
    <source>
        <dbReference type="Proteomes" id="UP000734854"/>
    </source>
</evidence>
<dbReference type="GO" id="GO:0004842">
    <property type="term" value="F:ubiquitin-protein transferase activity"/>
    <property type="evidence" value="ECO:0007669"/>
    <property type="project" value="TreeGrafter"/>
</dbReference>
<feature type="domain" description="Copine C-terminal" evidence="2">
    <location>
        <begin position="173"/>
        <end position="211"/>
    </location>
</feature>
<dbReference type="PANTHER" id="PTHR45751">
    <property type="entry name" value="COPINE FAMILY PROTEIN 1"/>
    <property type="match status" value="1"/>
</dbReference>
<dbReference type="Proteomes" id="UP000734854">
    <property type="component" value="Unassembled WGS sequence"/>
</dbReference>
<dbReference type="AlphaFoldDB" id="A0A8J5LIV3"/>
<dbReference type="InterPro" id="IPR052079">
    <property type="entry name" value="E3_ligase/Copine_domain"/>
</dbReference>
<name>A0A8J5LIV3_ZINOF</name>
<protein>
    <recommendedName>
        <fullName evidence="2">Copine C-terminal domain-containing protein</fullName>
    </recommendedName>
</protein>
<evidence type="ECO:0000259" key="2">
    <source>
        <dbReference type="Pfam" id="PF07002"/>
    </source>
</evidence>
<feature type="compositionally biased region" description="Basic and acidic residues" evidence="1">
    <location>
        <begin position="59"/>
        <end position="72"/>
    </location>
</feature>
<feature type="region of interest" description="Disordered" evidence="1">
    <location>
        <begin position="1"/>
        <end position="117"/>
    </location>
</feature>
<keyword evidence="4" id="KW-1185">Reference proteome</keyword>
<gene>
    <name evidence="3" type="ORF">ZIOFF_017412</name>
</gene>